<evidence type="ECO:0000313" key="3">
    <source>
        <dbReference type="EMBL" id="QMW22245.1"/>
    </source>
</evidence>
<organism evidence="3 4">
    <name type="scientific">Sandaracinobacteroides saxicola</name>
    <dbReference type="NCBI Taxonomy" id="2759707"/>
    <lineage>
        <taxon>Bacteria</taxon>
        <taxon>Pseudomonadati</taxon>
        <taxon>Pseudomonadota</taxon>
        <taxon>Alphaproteobacteria</taxon>
        <taxon>Sphingomonadales</taxon>
        <taxon>Sphingosinicellaceae</taxon>
        <taxon>Sandaracinobacteroides</taxon>
    </lineage>
</organism>
<feature type="signal peptide" evidence="1">
    <location>
        <begin position="1"/>
        <end position="18"/>
    </location>
</feature>
<evidence type="ECO:0000313" key="4">
    <source>
        <dbReference type="Proteomes" id="UP000515292"/>
    </source>
</evidence>
<reference evidence="3 4" key="1">
    <citation type="submission" date="2020-07" db="EMBL/GenBank/DDBJ databases">
        <title>Complete genome sequence for Sandaracinobacter sp. M6.</title>
        <authorList>
            <person name="Tang Y."/>
            <person name="Liu Q."/>
            <person name="Guo Z."/>
            <person name="Lei P."/>
            <person name="Huang B."/>
        </authorList>
    </citation>
    <scope>NUCLEOTIDE SEQUENCE [LARGE SCALE GENOMIC DNA]</scope>
    <source>
        <strain evidence="3 4">M6</strain>
    </source>
</reference>
<evidence type="ECO:0000259" key="2">
    <source>
        <dbReference type="Pfam" id="PF09832"/>
    </source>
</evidence>
<protein>
    <submittedName>
        <fullName evidence="3">DUF2059 domain-containing protein</fullName>
    </submittedName>
</protein>
<evidence type="ECO:0000256" key="1">
    <source>
        <dbReference type="SAM" id="SignalP"/>
    </source>
</evidence>
<dbReference type="KEGG" id="sand:H3309_12870"/>
<keyword evidence="4" id="KW-1185">Reference proteome</keyword>
<dbReference type="Pfam" id="PF09832">
    <property type="entry name" value="DUF2059"/>
    <property type="match status" value="1"/>
</dbReference>
<name>A0A7G5IFV3_9SPHN</name>
<dbReference type="Proteomes" id="UP000515292">
    <property type="component" value="Chromosome"/>
</dbReference>
<dbReference type="AlphaFoldDB" id="A0A7G5IFV3"/>
<dbReference type="EMBL" id="CP059851">
    <property type="protein sequence ID" value="QMW22245.1"/>
    <property type="molecule type" value="Genomic_DNA"/>
</dbReference>
<dbReference type="InterPro" id="IPR018637">
    <property type="entry name" value="DUF2059"/>
</dbReference>
<accession>A0A7G5IFV3</accession>
<keyword evidence="1" id="KW-0732">Signal</keyword>
<gene>
    <name evidence="3" type="ORF">H3309_12870</name>
</gene>
<sequence length="190" mass="20002">MKFPATIVALLLATPALAQAPAAPSPEAVAAATALVDVLTPFETAKANLDAQLAAMRRGDALRAAFANNPQFRMEAAKNQPKFNNALARAGAMQADAMGPVLQDMLPAARTATIDAYARAFTPAEMAAISAFYRTPAGAKLLKTQGPLLQQVNQAIQQRFAPRLRTAQQTVGPKVQAELQALFPLPGAKK</sequence>
<dbReference type="RefSeq" id="WP_182295090.1">
    <property type="nucleotide sequence ID" value="NZ_CP059851.1"/>
</dbReference>
<proteinExistence type="predicted"/>
<feature type="chain" id="PRO_5028877201" evidence="1">
    <location>
        <begin position="19"/>
        <end position="190"/>
    </location>
</feature>
<feature type="domain" description="DUF2059" evidence="2">
    <location>
        <begin position="110"/>
        <end position="162"/>
    </location>
</feature>